<evidence type="ECO:0000256" key="4">
    <source>
        <dbReference type="ARBA" id="ARBA00022989"/>
    </source>
</evidence>
<dbReference type="Pfam" id="PF07690">
    <property type="entry name" value="MFS_1"/>
    <property type="match status" value="1"/>
</dbReference>
<feature type="transmembrane region" description="Helical" evidence="6">
    <location>
        <begin position="45"/>
        <end position="66"/>
    </location>
</feature>
<evidence type="ECO:0000256" key="2">
    <source>
        <dbReference type="ARBA" id="ARBA00022448"/>
    </source>
</evidence>
<name>A0A848F998_9BURK</name>
<dbReference type="GO" id="GO:0022857">
    <property type="term" value="F:transmembrane transporter activity"/>
    <property type="evidence" value="ECO:0007669"/>
    <property type="project" value="InterPro"/>
</dbReference>
<protein>
    <submittedName>
        <fullName evidence="8">MFS transporter</fullName>
    </submittedName>
</protein>
<feature type="transmembrane region" description="Helical" evidence="6">
    <location>
        <begin position="197"/>
        <end position="217"/>
    </location>
</feature>
<dbReference type="InterPro" id="IPR044770">
    <property type="entry name" value="MFS_spinster-like"/>
</dbReference>
<keyword evidence="2" id="KW-0813">Transport</keyword>
<feature type="transmembrane region" description="Helical" evidence="6">
    <location>
        <begin position="111"/>
        <end position="130"/>
    </location>
</feature>
<sequence length="473" mass="49723">MARLNPTLRVEAAAVAPRTTPAPDDGAASAALPGAAYGTRSHWTLFVLLLVYTMAFIDRQILGLLVQPIKQELGVSDTAMGLLGGLSFALFYSLLGIPFGRHADHANRRNFVAWCCAAWSGMTALCGLATGYWTLFLARVGVAVGEAGCTAPSASMVADHYPPRLRGRAMGVYWLGPQLGILLGLTIGGWIAHHHGWRAAFLWMSIPGVLAALLLRLTTVEPLRGRWEQPAAVAGAGDAATPPREPMAVLVRSLWASRAFRWTTLAGLTMGFAGYGIGLWMPAFLVRSHGMTLQGAGIVMGLLGGVAAMLGSLTGGWLSDRLGQRDARWRLGVPLIGCVLSVPAALAFFAWPAGTGWTLGDVAVPRAVAAYLLFGVFAVWWTAPVYAVLAELIAPHRRVTALAFFNLGMTMVGGGLGPLFTGALSDALVPALGQEALRWALAASSGGCYALGAVAFVLALRAYARERAAPSPA</sequence>
<feature type="transmembrane region" description="Helical" evidence="6">
    <location>
        <begin position="170"/>
        <end position="191"/>
    </location>
</feature>
<feature type="transmembrane region" description="Helical" evidence="6">
    <location>
        <begin position="331"/>
        <end position="351"/>
    </location>
</feature>
<organism evidence="8 9">
    <name type="scientific">Azohydromonas caseinilytica</name>
    <dbReference type="NCBI Taxonomy" id="2728836"/>
    <lineage>
        <taxon>Bacteria</taxon>
        <taxon>Pseudomonadati</taxon>
        <taxon>Pseudomonadota</taxon>
        <taxon>Betaproteobacteria</taxon>
        <taxon>Burkholderiales</taxon>
        <taxon>Sphaerotilaceae</taxon>
        <taxon>Azohydromonas</taxon>
    </lineage>
</organism>
<keyword evidence="5 6" id="KW-0472">Membrane</keyword>
<feature type="transmembrane region" description="Helical" evidence="6">
    <location>
        <begin position="136"/>
        <end position="158"/>
    </location>
</feature>
<dbReference type="SUPFAM" id="SSF103473">
    <property type="entry name" value="MFS general substrate transporter"/>
    <property type="match status" value="1"/>
</dbReference>
<feature type="transmembrane region" description="Helical" evidence="6">
    <location>
        <begin position="78"/>
        <end position="99"/>
    </location>
</feature>
<comment type="caution">
    <text evidence="8">The sequence shown here is derived from an EMBL/GenBank/DDBJ whole genome shotgun (WGS) entry which is preliminary data.</text>
</comment>
<feature type="transmembrane region" description="Helical" evidence="6">
    <location>
        <begin position="436"/>
        <end position="460"/>
    </location>
</feature>
<dbReference type="InterPro" id="IPR036259">
    <property type="entry name" value="MFS_trans_sf"/>
</dbReference>
<keyword evidence="4 6" id="KW-1133">Transmembrane helix</keyword>
<dbReference type="RefSeq" id="WP_169161620.1">
    <property type="nucleotide sequence ID" value="NZ_JABBFW010000012.1"/>
</dbReference>
<dbReference type="CDD" id="cd17328">
    <property type="entry name" value="MFS_spinster_like"/>
    <property type="match status" value="1"/>
</dbReference>
<feature type="transmembrane region" description="Helical" evidence="6">
    <location>
        <begin position="262"/>
        <end position="286"/>
    </location>
</feature>
<feature type="transmembrane region" description="Helical" evidence="6">
    <location>
        <begin position="298"/>
        <end position="319"/>
    </location>
</feature>
<dbReference type="Gene3D" id="1.20.1250.20">
    <property type="entry name" value="MFS general substrate transporter like domains"/>
    <property type="match status" value="1"/>
</dbReference>
<dbReference type="PROSITE" id="PS50850">
    <property type="entry name" value="MFS"/>
    <property type="match status" value="1"/>
</dbReference>
<dbReference type="GO" id="GO:0016020">
    <property type="term" value="C:membrane"/>
    <property type="evidence" value="ECO:0007669"/>
    <property type="project" value="UniProtKB-SubCell"/>
</dbReference>
<feature type="transmembrane region" description="Helical" evidence="6">
    <location>
        <begin position="401"/>
        <end position="424"/>
    </location>
</feature>
<dbReference type="PANTHER" id="PTHR23505:SF79">
    <property type="entry name" value="PROTEIN SPINSTER"/>
    <property type="match status" value="1"/>
</dbReference>
<evidence type="ECO:0000259" key="7">
    <source>
        <dbReference type="PROSITE" id="PS50850"/>
    </source>
</evidence>
<evidence type="ECO:0000256" key="5">
    <source>
        <dbReference type="ARBA" id="ARBA00023136"/>
    </source>
</evidence>
<reference evidence="8 9" key="1">
    <citation type="submission" date="2020-04" db="EMBL/GenBank/DDBJ databases">
        <title>Azohydromonas sp. isolated from soil.</title>
        <authorList>
            <person name="Dahal R.H."/>
        </authorList>
    </citation>
    <scope>NUCLEOTIDE SEQUENCE [LARGE SCALE GENOMIC DNA]</scope>
    <source>
        <strain evidence="8 9">G-1-1-14</strain>
    </source>
</reference>
<keyword evidence="9" id="KW-1185">Reference proteome</keyword>
<accession>A0A848F998</accession>
<feature type="domain" description="Major facilitator superfamily (MFS) profile" evidence="7">
    <location>
        <begin position="44"/>
        <end position="464"/>
    </location>
</feature>
<evidence type="ECO:0000256" key="3">
    <source>
        <dbReference type="ARBA" id="ARBA00022692"/>
    </source>
</evidence>
<dbReference type="InterPro" id="IPR011701">
    <property type="entry name" value="MFS"/>
</dbReference>
<dbReference type="Proteomes" id="UP000574067">
    <property type="component" value="Unassembled WGS sequence"/>
</dbReference>
<dbReference type="EMBL" id="JABBFW010000012">
    <property type="protein sequence ID" value="NML16717.1"/>
    <property type="molecule type" value="Genomic_DNA"/>
</dbReference>
<evidence type="ECO:0000256" key="1">
    <source>
        <dbReference type="ARBA" id="ARBA00004141"/>
    </source>
</evidence>
<evidence type="ECO:0000313" key="8">
    <source>
        <dbReference type="EMBL" id="NML16717.1"/>
    </source>
</evidence>
<dbReference type="InterPro" id="IPR020846">
    <property type="entry name" value="MFS_dom"/>
</dbReference>
<dbReference type="PANTHER" id="PTHR23505">
    <property type="entry name" value="SPINSTER"/>
    <property type="match status" value="1"/>
</dbReference>
<evidence type="ECO:0000256" key="6">
    <source>
        <dbReference type="SAM" id="Phobius"/>
    </source>
</evidence>
<gene>
    <name evidence="8" type="ORF">HHL10_17175</name>
</gene>
<comment type="subcellular location">
    <subcellularLocation>
        <location evidence="1">Membrane</location>
        <topology evidence="1">Multi-pass membrane protein</topology>
    </subcellularLocation>
</comment>
<evidence type="ECO:0000313" key="9">
    <source>
        <dbReference type="Proteomes" id="UP000574067"/>
    </source>
</evidence>
<proteinExistence type="predicted"/>
<feature type="transmembrane region" description="Helical" evidence="6">
    <location>
        <begin position="371"/>
        <end position="389"/>
    </location>
</feature>
<dbReference type="AlphaFoldDB" id="A0A848F998"/>
<keyword evidence="3 6" id="KW-0812">Transmembrane</keyword>